<dbReference type="AlphaFoldDB" id="A0A9D0YWV8"/>
<dbReference type="EMBL" id="DVFI01000112">
    <property type="protein sequence ID" value="HIQ63557.1"/>
    <property type="molecule type" value="Genomic_DNA"/>
</dbReference>
<feature type="compositionally biased region" description="Low complexity" evidence="1">
    <location>
        <begin position="560"/>
        <end position="578"/>
    </location>
</feature>
<dbReference type="InterPro" id="IPR032427">
    <property type="entry name" value="P22_portal"/>
</dbReference>
<organism evidence="2 3">
    <name type="scientific">Candidatus Avichristensenella intestinipullorum</name>
    <dbReference type="NCBI Taxonomy" id="2840693"/>
    <lineage>
        <taxon>Bacteria</taxon>
        <taxon>Bacillati</taxon>
        <taxon>Bacillota</taxon>
        <taxon>Clostridia</taxon>
        <taxon>Candidatus Avichristensenella</taxon>
    </lineage>
</organism>
<reference evidence="2" key="2">
    <citation type="journal article" date="2021" name="PeerJ">
        <title>Extensive microbial diversity within the chicken gut microbiome revealed by metagenomics and culture.</title>
        <authorList>
            <person name="Gilroy R."/>
            <person name="Ravi A."/>
            <person name="Getino M."/>
            <person name="Pursley I."/>
            <person name="Horton D.L."/>
            <person name="Alikhan N.F."/>
            <person name="Baker D."/>
            <person name="Gharbi K."/>
            <person name="Hall N."/>
            <person name="Watson M."/>
            <person name="Adriaenssens E.M."/>
            <person name="Foster-Nyarko E."/>
            <person name="Jarju S."/>
            <person name="Secka A."/>
            <person name="Antonio M."/>
            <person name="Oren A."/>
            <person name="Chaudhuri R.R."/>
            <person name="La Ragione R."/>
            <person name="Hildebrand F."/>
            <person name="Pallen M.J."/>
        </authorList>
    </citation>
    <scope>NUCLEOTIDE SEQUENCE</scope>
    <source>
        <strain evidence="2">ChiHile30-977</strain>
    </source>
</reference>
<name>A0A9D0YWV8_9FIRM</name>
<evidence type="ECO:0000256" key="1">
    <source>
        <dbReference type="SAM" id="MobiDB-lite"/>
    </source>
</evidence>
<evidence type="ECO:0000313" key="3">
    <source>
        <dbReference type="Proteomes" id="UP000886819"/>
    </source>
</evidence>
<gene>
    <name evidence="2" type="ORF">IAA66_08255</name>
</gene>
<evidence type="ECO:0000313" key="2">
    <source>
        <dbReference type="EMBL" id="HIQ63557.1"/>
    </source>
</evidence>
<proteinExistence type="predicted"/>
<sequence>MKGYFGVQRAAMPAGAAQPLTERERALVREAYERLEVFREGCREMHERAREARRIALLEDPWQDEPGTPQERRTLQLQTLKATLNSSVADQMDSMPEAVLLPEREQEAQTAEDLADIVRFILEQNHYEVLHRRRVEDCFITGTAVTQIVWDGDMDAGQGNVAMLRWPVEAFLWDPVAEDIQDARALIKVSWHPMSWYAAHYPQAAAYVGAEEYAHEEVGVPDAWQERQGADEERAMMLEYWYRLYDARTRRYSVHVALLAGGALLEASESENPDGIFAHGLYPFVLDVHTPIEGVPVGNGMMHEFAPMMRYINRYARYIDENLRMSSKTRLLVRRDAQIDNAALTDWQQNIVEGGNIDEDAVRWMTSAPLSGLVTAQMLQMQNDIKQDSGQNQFTRGETVGGVTAASAIASLQEAGGKVSRLRTAALNQGFARMVEQIIWLVSEFYGKGRAQRVTGRNGQIRQVIWQGTGRVRGVLPPPPYTVRVEIQRRNPMRVQARNELFLQAYTMASQAGAPFPLSALFELLETDGKEQVLAVIRRAEADGQAKQRRENEDGTKADGTPTGASGQGTAATGRPGV</sequence>
<feature type="compositionally biased region" description="Basic and acidic residues" evidence="1">
    <location>
        <begin position="543"/>
        <end position="557"/>
    </location>
</feature>
<comment type="caution">
    <text evidence="2">The sequence shown here is derived from an EMBL/GenBank/DDBJ whole genome shotgun (WGS) entry which is preliminary data.</text>
</comment>
<accession>A0A9D0YWV8</accession>
<feature type="region of interest" description="Disordered" evidence="1">
    <location>
        <begin position="543"/>
        <end position="578"/>
    </location>
</feature>
<reference evidence="2" key="1">
    <citation type="submission" date="2020-10" db="EMBL/GenBank/DDBJ databases">
        <authorList>
            <person name="Gilroy R."/>
        </authorList>
    </citation>
    <scope>NUCLEOTIDE SEQUENCE</scope>
    <source>
        <strain evidence="2">ChiHile30-977</strain>
    </source>
</reference>
<dbReference type="Proteomes" id="UP000886819">
    <property type="component" value="Unassembled WGS sequence"/>
</dbReference>
<protein>
    <recommendedName>
        <fullName evidence="4">Portal protein</fullName>
    </recommendedName>
</protein>
<dbReference type="Pfam" id="PF16510">
    <property type="entry name" value="P22_portal"/>
    <property type="match status" value="1"/>
</dbReference>
<evidence type="ECO:0008006" key="4">
    <source>
        <dbReference type="Google" id="ProtNLM"/>
    </source>
</evidence>